<keyword evidence="4" id="KW-1185">Reference proteome</keyword>
<evidence type="ECO:0000313" key="3">
    <source>
        <dbReference type="EMBL" id="OGE49556.1"/>
    </source>
</evidence>
<proteinExistence type="predicted"/>
<reference evidence="3 4" key="1">
    <citation type="journal article" date="2016" name="Sci. Rep.">
        <title>Penicillium arizonense, a new, genome sequenced fungal species, reveals a high chemical diversity in secreted metabolites.</title>
        <authorList>
            <person name="Grijseels S."/>
            <person name="Nielsen J.C."/>
            <person name="Randelovic M."/>
            <person name="Nielsen J."/>
            <person name="Nielsen K.F."/>
            <person name="Workman M."/>
            <person name="Frisvad J.C."/>
        </authorList>
    </citation>
    <scope>NUCLEOTIDE SEQUENCE [LARGE SCALE GENOMIC DNA]</scope>
    <source>
        <strain evidence="3 4">CBS 141311</strain>
    </source>
</reference>
<comment type="caution">
    <text evidence="3">The sequence shown here is derived from an EMBL/GenBank/DDBJ whole genome shotgun (WGS) entry which is preliminary data.</text>
</comment>
<accession>A0A1F5L934</accession>
<evidence type="ECO:0000256" key="1">
    <source>
        <dbReference type="SAM" id="MobiDB-lite"/>
    </source>
</evidence>
<feature type="compositionally biased region" description="Polar residues" evidence="1">
    <location>
        <begin position="134"/>
        <end position="148"/>
    </location>
</feature>
<keyword evidence="2" id="KW-1133">Transmembrane helix</keyword>
<feature type="compositionally biased region" description="Basic residues" evidence="1">
    <location>
        <begin position="283"/>
        <end position="297"/>
    </location>
</feature>
<feature type="transmembrane region" description="Helical" evidence="2">
    <location>
        <begin position="424"/>
        <end position="448"/>
    </location>
</feature>
<dbReference type="AlphaFoldDB" id="A0A1F5L934"/>
<protein>
    <submittedName>
        <fullName evidence="3">Uncharacterized protein</fullName>
    </submittedName>
</protein>
<feature type="transmembrane region" description="Helical" evidence="2">
    <location>
        <begin position="454"/>
        <end position="476"/>
    </location>
</feature>
<dbReference type="EMBL" id="LXJU01000021">
    <property type="protein sequence ID" value="OGE49556.1"/>
    <property type="molecule type" value="Genomic_DNA"/>
</dbReference>
<feature type="region of interest" description="Disordered" evidence="1">
    <location>
        <begin position="233"/>
        <end position="335"/>
    </location>
</feature>
<evidence type="ECO:0000256" key="2">
    <source>
        <dbReference type="SAM" id="Phobius"/>
    </source>
</evidence>
<sequence length="500" mass="54753">MPSARLIKSDPLGVVDTRLTDSHLFSPSFTSTADTRVTSDSRDLFASSFVPVTANTLVKTGSHLNPFSPSFATFTAFGLDGPADTMMTKQPSLKQEHGFRGLQEASLGLPARRYFPRLVLDAATDKYVLDNIGEPSNPQRTSTPNSENDSNEEPVVPHATENLRVNDMPNTEEFNYDCFQDSPDTDSPKGRSAFGGRDSSQSPTPTKVRLLSDQQQLLKPPIAALANHYPAPNVSSLKKSGNPGSAPRSVRFSPASSPIPPSAAQRPLPSIERKQDHLASSRQKQHGTWKVSRRATPHRVSPQHSPMNMASAQASRTRDQPGMRPPFHSSLPNATFNEYSGNAAGTLIADEPKSTGKTKKKVPRSMAFLFAIYRPREQPAGSSRKDLKYVIATIVSQATLSEDKMPRFAPELEQLAFQPPLDEVLCQFCIILPAILITMPVGVFFYTLQLLENTRIGAAIIYFVKVLFSTFVSVVIRAMAKRGLRLTTGGGVRFVRNNSN</sequence>
<feature type="compositionally biased region" description="Polar residues" evidence="1">
    <location>
        <begin position="302"/>
        <end position="315"/>
    </location>
</feature>
<name>A0A1F5L934_PENAI</name>
<dbReference type="GeneID" id="34579920"/>
<organism evidence="3 4">
    <name type="scientific">Penicillium arizonense</name>
    <dbReference type="NCBI Taxonomy" id="1835702"/>
    <lineage>
        <taxon>Eukaryota</taxon>
        <taxon>Fungi</taxon>
        <taxon>Dikarya</taxon>
        <taxon>Ascomycota</taxon>
        <taxon>Pezizomycotina</taxon>
        <taxon>Eurotiomycetes</taxon>
        <taxon>Eurotiomycetidae</taxon>
        <taxon>Eurotiales</taxon>
        <taxon>Aspergillaceae</taxon>
        <taxon>Penicillium</taxon>
    </lineage>
</organism>
<keyword evidence="2" id="KW-0812">Transmembrane</keyword>
<dbReference type="OrthoDB" id="4306135at2759"/>
<dbReference type="RefSeq" id="XP_022485007.1">
    <property type="nucleotide sequence ID" value="XM_022635186.1"/>
</dbReference>
<dbReference type="Proteomes" id="UP000177622">
    <property type="component" value="Unassembled WGS sequence"/>
</dbReference>
<feature type="compositionally biased region" description="Polar residues" evidence="1">
    <location>
        <begin position="233"/>
        <end position="243"/>
    </location>
</feature>
<evidence type="ECO:0000313" key="4">
    <source>
        <dbReference type="Proteomes" id="UP000177622"/>
    </source>
</evidence>
<feature type="region of interest" description="Disordered" evidence="1">
    <location>
        <begin position="130"/>
        <end position="208"/>
    </location>
</feature>
<gene>
    <name evidence="3" type="ORF">PENARI_c021G04414</name>
</gene>
<keyword evidence="2" id="KW-0472">Membrane</keyword>